<feature type="compositionally biased region" description="Low complexity" evidence="1">
    <location>
        <begin position="284"/>
        <end position="293"/>
    </location>
</feature>
<protein>
    <recommendedName>
        <fullName evidence="5">DUF2637 domain-containing protein</fullName>
    </recommendedName>
</protein>
<accession>A0ABS0JSQ1</accession>
<keyword evidence="4" id="KW-1185">Reference proteome</keyword>
<dbReference type="EMBL" id="JADOTX010000001">
    <property type="protein sequence ID" value="MBG6070056.1"/>
    <property type="molecule type" value="Genomic_DNA"/>
</dbReference>
<keyword evidence="2" id="KW-0472">Membrane</keyword>
<feature type="transmembrane region" description="Helical" evidence="2">
    <location>
        <begin position="20"/>
        <end position="38"/>
    </location>
</feature>
<gene>
    <name evidence="3" type="ORF">IW248_006343</name>
</gene>
<evidence type="ECO:0000256" key="1">
    <source>
        <dbReference type="SAM" id="MobiDB-lite"/>
    </source>
</evidence>
<feature type="region of interest" description="Disordered" evidence="1">
    <location>
        <begin position="256"/>
        <end position="304"/>
    </location>
</feature>
<evidence type="ECO:0008006" key="5">
    <source>
        <dbReference type="Google" id="ProtNLM"/>
    </source>
</evidence>
<organism evidence="3 4">
    <name type="scientific">Micromonospora ureilytica</name>
    <dbReference type="NCBI Taxonomy" id="709868"/>
    <lineage>
        <taxon>Bacteria</taxon>
        <taxon>Bacillati</taxon>
        <taxon>Actinomycetota</taxon>
        <taxon>Actinomycetes</taxon>
        <taxon>Micromonosporales</taxon>
        <taxon>Micromonosporaceae</taxon>
        <taxon>Micromonospora</taxon>
    </lineage>
</organism>
<dbReference type="Proteomes" id="UP000614915">
    <property type="component" value="Unassembled WGS sequence"/>
</dbReference>
<reference evidence="3 4" key="1">
    <citation type="submission" date="2020-11" db="EMBL/GenBank/DDBJ databases">
        <title>Sequencing the genomes of 1000 actinobacteria strains.</title>
        <authorList>
            <person name="Klenk H.-P."/>
        </authorList>
    </citation>
    <scope>NUCLEOTIDE SEQUENCE [LARGE SCALE GENOMIC DNA]</scope>
    <source>
        <strain evidence="3 4">DSM 101692</strain>
    </source>
</reference>
<evidence type="ECO:0000256" key="2">
    <source>
        <dbReference type="SAM" id="Phobius"/>
    </source>
</evidence>
<keyword evidence="2" id="KW-1133">Transmembrane helix</keyword>
<comment type="caution">
    <text evidence="3">The sequence shown here is derived from an EMBL/GenBank/DDBJ whole genome shotgun (WGS) entry which is preliminary data.</text>
</comment>
<evidence type="ECO:0000313" key="3">
    <source>
        <dbReference type="EMBL" id="MBG6070056.1"/>
    </source>
</evidence>
<sequence>MSVEMVDQFLATVERHRGVLLAAGGVLLVLLVLAGWWARRRGNRGAAYRWAAGAVAVALSAEGMWEVATESLGFAWWKALLLFAFAELAMLNEAHQAKARVKLDREPGVHGVAVWVIAVGAGLIAASNAANTAEYLLRLGAPTLLAWQWWSDLIADRPDRERQPSRWIWTPQRLGVRLGLLQPGSLDDLGVTFRQRNVDRMVRLADRIDTGSKHLTGRRALKLRRLAQGSTPEMLAEVSERYRRGLDVAAVIFGDQPADDVTPESESTPVDPWDYAESSATVTPAPAEPAAKPRVSRPRARSLTSAQKVARAAAKLPDASAAQIAAKAGVSESTARRYMPPLPPAADLAESLAVPEGTVADHYARMGYDADGHDLASATGDQPAGTPINGTPVEVTA</sequence>
<feature type="transmembrane region" description="Helical" evidence="2">
    <location>
        <begin position="74"/>
        <end position="91"/>
    </location>
</feature>
<keyword evidence="2" id="KW-0812">Transmembrane</keyword>
<name>A0ABS0JSQ1_9ACTN</name>
<proteinExistence type="predicted"/>
<feature type="transmembrane region" description="Helical" evidence="2">
    <location>
        <begin position="112"/>
        <end position="130"/>
    </location>
</feature>
<dbReference type="RefSeq" id="WP_196929830.1">
    <property type="nucleotide sequence ID" value="NZ_JADOTX010000001.1"/>
</dbReference>
<feature type="region of interest" description="Disordered" evidence="1">
    <location>
        <begin position="374"/>
        <end position="397"/>
    </location>
</feature>
<evidence type="ECO:0000313" key="4">
    <source>
        <dbReference type="Proteomes" id="UP000614915"/>
    </source>
</evidence>
<feature type="transmembrane region" description="Helical" evidence="2">
    <location>
        <begin position="50"/>
        <end position="68"/>
    </location>
</feature>